<protein>
    <submittedName>
        <fullName evidence="1">Uncharacterized protein</fullName>
    </submittedName>
</protein>
<organism evidence="1">
    <name type="scientific">Herelleviridae sp. cti3G1</name>
    <dbReference type="NCBI Taxonomy" id="2825831"/>
    <lineage>
        <taxon>Viruses</taxon>
        <taxon>Duplodnaviria</taxon>
        <taxon>Heunggongvirae</taxon>
        <taxon>Uroviricota</taxon>
        <taxon>Caudoviricetes</taxon>
        <taxon>Herelleviridae</taxon>
    </lineage>
</organism>
<accession>A0A8S5U943</accession>
<sequence length="48" mass="5566">MDILLPNEADLSYQDLLVIRSALQIHSQQTQEALFKTNHLIKSNEEEK</sequence>
<evidence type="ECO:0000313" key="1">
    <source>
        <dbReference type="EMBL" id="DAF90972.1"/>
    </source>
</evidence>
<name>A0A8S5U943_9CAUD</name>
<dbReference type="EMBL" id="BK016041">
    <property type="protein sequence ID" value="DAF90972.1"/>
    <property type="molecule type" value="Genomic_DNA"/>
</dbReference>
<reference evidence="1" key="1">
    <citation type="journal article" date="2021" name="Proc. Natl. Acad. Sci. U.S.A.">
        <title>A Catalog of Tens of Thousands of Viruses from Human Metagenomes Reveals Hidden Associations with Chronic Diseases.</title>
        <authorList>
            <person name="Tisza M.J."/>
            <person name="Buck C.B."/>
        </authorList>
    </citation>
    <scope>NUCLEOTIDE SEQUENCE</scope>
    <source>
        <strain evidence="1">Cti3G1</strain>
    </source>
</reference>
<proteinExistence type="predicted"/>